<organism evidence="1">
    <name type="scientific">Anguilla anguilla</name>
    <name type="common">European freshwater eel</name>
    <name type="synonym">Muraena anguilla</name>
    <dbReference type="NCBI Taxonomy" id="7936"/>
    <lineage>
        <taxon>Eukaryota</taxon>
        <taxon>Metazoa</taxon>
        <taxon>Chordata</taxon>
        <taxon>Craniata</taxon>
        <taxon>Vertebrata</taxon>
        <taxon>Euteleostomi</taxon>
        <taxon>Actinopterygii</taxon>
        <taxon>Neopterygii</taxon>
        <taxon>Teleostei</taxon>
        <taxon>Anguilliformes</taxon>
        <taxon>Anguillidae</taxon>
        <taxon>Anguilla</taxon>
    </lineage>
</organism>
<proteinExistence type="predicted"/>
<sequence>MMMMIIIMKRQPFPLLTPCCDS</sequence>
<reference evidence="1" key="1">
    <citation type="submission" date="2014-11" db="EMBL/GenBank/DDBJ databases">
        <authorList>
            <person name="Amaro Gonzalez C."/>
        </authorList>
    </citation>
    <scope>NUCLEOTIDE SEQUENCE</scope>
</reference>
<evidence type="ECO:0000313" key="1">
    <source>
        <dbReference type="EMBL" id="JAH02461.1"/>
    </source>
</evidence>
<name>A0A0E9PCT0_ANGAN</name>
<reference evidence="1" key="2">
    <citation type="journal article" date="2015" name="Fish Shellfish Immunol.">
        <title>Early steps in the European eel (Anguilla anguilla)-Vibrio vulnificus interaction in the gills: Role of the RtxA13 toxin.</title>
        <authorList>
            <person name="Callol A."/>
            <person name="Pajuelo D."/>
            <person name="Ebbesson L."/>
            <person name="Teles M."/>
            <person name="MacKenzie S."/>
            <person name="Amaro C."/>
        </authorList>
    </citation>
    <scope>NUCLEOTIDE SEQUENCE</scope>
</reference>
<accession>A0A0E9PCT0</accession>
<dbReference type="AlphaFoldDB" id="A0A0E9PCT0"/>
<protein>
    <submittedName>
        <fullName evidence="1">Uncharacterized protein</fullName>
    </submittedName>
</protein>
<dbReference type="EMBL" id="GBXM01106116">
    <property type="protein sequence ID" value="JAH02461.1"/>
    <property type="molecule type" value="Transcribed_RNA"/>
</dbReference>